<dbReference type="Proteomes" id="UP000236454">
    <property type="component" value="Unassembled WGS sequence"/>
</dbReference>
<dbReference type="OrthoDB" id="840060at2"/>
<gene>
    <name evidence="1" type="ORF">SAMN05216474_2531</name>
</gene>
<sequence>MLELSKKILKKVSFDKLLFQKELKKALKWITDAEEAKIFREFCIKEFYHLHPTIIKKTFAL</sequence>
<dbReference type="EMBL" id="FPAS01000004">
    <property type="protein sequence ID" value="SFT81931.1"/>
    <property type="molecule type" value="Genomic_DNA"/>
</dbReference>
<keyword evidence="2" id="KW-1185">Reference proteome</keyword>
<dbReference type="STRING" id="477690.SAMN05216474_2531"/>
<evidence type="ECO:0000313" key="1">
    <source>
        <dbReference type="EMBL" id="SFT81931.1"/>
    </source>
</evidence>
<protein>
    <submittedName>
        <fullName evidence="1">Uncharacterized protein</fullName>
    </submittedName>
</protein>
<name>A0A1I7B448_9FLAO</name>
<dbReference type="RefSeq" id="WP_090250776.1">
    <property type="nucleotide sequence ID" value="NZ_FPAS01000004.1"/>
</dbReference>
<proteinExistence type="predicted"/>
<reference evidence="1 2" key="1">
    <citation type="submission" date="2016-10" db="EMBL/GenBank/DDBJ databases">
        <authorList>
            <person name="de Groot N.N."/>
        </authorList>
    </citation>
    <scope>NUCLEOTIDE SEQUENCE [LARGE SCALE GENOMIC DNA]</scope>
    <source>
        <strain evidence="1 2">CGMCC 1.7005</strain>
    </source>
</reference>
<dbReference type="AlphaFoldDB" id="A0A1I7B448"/>
<organism evidence="1 2">
    <name type="scientific">Lishizhenia tianjinensis</name>
    <dbReference type="NCBI Taxonomy" id="477690"/>
    <lineage>
        <taxon>Bacteria</taxon>
        <taxon>Pseudomonadati</taxon>
        <taxon>Bacteroidota</taxon>
        <taxon>Flavobacteriia</taxon>
        <taxon>Flavobacteriales</taxon>
        <taxon>Crocinitomicaceae</taxon>
        <taxon>Lishizhenia</taxon>
    </lineage>
</organism>
<evidence type="ECO:0000313" key="2">
    <source>
        <dbReference type="Proteomes" id="UP000236454"/>
    </source>
</evidence>
<accession>A0A1I7B448</accession>